<reference evidence="2" key="2">
    <citation type="submission" date="2012-05" db="EMBL/GenBank/DDBJ databases">
        <title>Annotation of the Genome Sequence of Fusarium oxysporum HDV247.</title>
        <authorList>
            <consortium name="The Broad Institute Genomics Platform"/>
            <person name="Ma L.-J."/>
            <person name="Corby-Kistler H."/>
            <person name="Broz K."/>
            <person name="Gale L.R."/>
            <person name="Jonkers W."/>
            <person name="O'Donnell K."/>
            <person name="Ploetz R."/>
            <person name="Steinberg C."/>
            <person name="Schwartz D.C."/>
            <person name="VanEtten H."/>
            <person name="Zhou S."/>
            <person name="Young S.K."/>
            <person name="Zeng Q."/>
            <person name="Gargeya S."/>
            <person name="Fitzgerald M."/>
            <person name="Abouelleil A."/>
            <person name="Alvarado L."/>
            <person name="Chapman S.B."/>
            <person name="Gainer-Dewar J."/>
            <person name="Goldberg J."/>
            <person name="Griggs A."/>
            <person name="Gujja S."/>
            <person name="Hansen M."/>
            <person name="Howarth C."/>
            <person name="Imamovic A."/>
            <person name="Ireland A."/>
            <person name="Larimer J."/>
            <person name="McCowan C."/>
            <person name="Murphy C."/>
            <person name="Pearson M."/>
            <person name="Poon T.W."/>
            <person name="Priest M."/>
            <person name="Roberts A."/>
            <person name="Saif S."/>
            <person name="Shea T."/>
            <person name="Sykes S."/>
            <person name="Wortman J."/>
            <person name="Nusbaum C."/>
            <person name="Birren B."/>
        </authorList>
    </citation>
    <scope>NUCLEOTIDE SEQUENCE</scope>
    <source>
        <strain evidence="2">HDV247</strain>
    </source>
</reference>
<dbReference type="AlphaFoldDB" id="W9NM89"/>
<dbReference type="HOGENOM" id="CLU_1768144_0_0_1"/>
<dbReference type="EMBL" id="JH651006">
    <property type="protein sequence ID" value="EXA31831.1"/>
    <property type="molecule type" value="Genomic_DNA"/>
</dbReference>
<feature type="region of interest" description="Disordered" evidence="1">
    <location>
        <begin position="116"/>
        <end position="147"/>
    </location>
</feature>
<reference evidence="2" key="1">
    <citation type="submission" date="2011-10" db="EMBL/GenBank/DDBJ databases">
        <title>The Genome Sequence of Fusarium oxysporum HDV247.</title>
        <authorList>
            <consortium name="The Broad Institute Genome Sequencing Platform"/>
            <person name="Ma L.-J."/>
            <person name="Gale L.R."/>
            <person name="Schwartz D.C."/>
            <person name="Zhou S."/>
            <person name="Corby-Kistler H."/>
            <person name="Young S.K."/>
            <person name="Zeng Q."/>
            <person name="Gargeya S."/>
            <person name="Fitzgerald M."/>
            <person name="Haas B."/>
            <person name="Abouelleil A."/>
            <person name="Alvarado L."/>
            <person name="Arachchi H.M."/>
            <person name="Berlin A."/>
            <person name="Brown A."/>
            <person name="Chapman S.B."/>
            <person name="Chen Z."/>
            <person name="Dunbar C."/>
            <person name="Freedman E."/>
            <person name="Gearin G."/>
            <person name="Goldberg J."/>
            <person name="Griggs A."/>
            <person name="Gujja S."/>
            <person name="Heiman D."/>
            <person name="Howarth C."/>
            <person name="Larson L."/>
            <person name="Lui A."/>
            <person name="MacDonald P.J.P."/>
            <person name="Montmayeur A."/>
            <person name="Murphy C."/>
            <person name="Neiman D."/>
            <person name="Pearson M."/>
            <person name="Priest M."/>
            <person name="Roberts A."/>
            <person name="Saif S."/>
            <person name="Shea T."/>
            <person name="Shenoy N."/>
            <person name="Sisk P."/>
            <person name="Stolte C."/>
            <person name="Sykes S."/>
            <person name="Wortman J."/>
            <person name="Nusbaum C."/>
            <person name="Birren B."/>
        </authorList>
    </citation>
    <scope>NUCLEOTIDE SEQUENCE [LARGE SCALE GENOMIC DNA]</scope>
    <source>
        <strain evidence="2">HDV247</strain>
    </source>
</reference>
<sequence>MLNFIGTPKTFSMTLLRAILLLKSSETPYKSESSKEDISKVPLRYIGSNSSESQLTNGLSDVEQEMSAAEERSLLEKKHLAAAAAAEAATERINAAREAAYMEADREGEEIQSLLCKKSKRGGNGVQSGSSESGKDHAYGNVFIGRR</sequence>
<proteinExistence type="predicted"/>
<evidence type="ECO:0000256" key="1">
    <source>
        <dbReference type="SAM" id="MobiDB-lite"/>
    </source>
</evidence>
<organism evidence="2">
    <name type="scientific">Fusarium oxysporum f. sp. pisi HDV247</name>
    <dbReference type="NCBI Taxonomy" id="1080344"/>
    <lineage>
        <taxon>Eukaryota</taxon>
        <taxon>Fungi</taxon>
        <taxon>Dikarya</taxon>
        <taxon>Ascomycota</taxon>
        <taxon>Pezizomycotina</taxon>
        <taxon>Sordariomycetes</taxon>
        <taxon>Hypocreomycetidae</taxon>
        <taxon>Hypocreales</taxon>
        <taxon>Nectriaceae</taxon>
        <taxon>Fusarium</taxon>
        <taxon>Fusarium oxysporum species complex</taxon>
    </lineage>
</organism>
<gene>
    <name evidence="2" type="ORF">FOVG_16889</name>
</gene>
<name>W9NM89_FUSOX</name>
<dbReference type="Proteomes" id="UP000030751">
    <property type="component" value="Unassembled WGS sequence"/>
</dbReference>
<evidence type="ECO:0000313" key="2">
    <source>
        <dbReference type="EMBL" id="EXA31831.1"/>
    </source>
</evidence>
<protein>
    <submittedName>
        <fullName evidence="2">Uncharacterized protein</fullName>
    </submittedName>
</protein>
<accession>W9NM89</accession>